<dbReference type="Proteomes" id="UP000054886">
    <property type="component" value="Unassembled WGS sequence"/>
</dbReference>
<reference evidence="11 12" key="1">
    <citation type="submission" date="2015-10" db="EMBL/GenBank/DDBJ databases">
        <title>Draft genomes sequences of Candida glabrata isolates 1A, 1B, 2A, 2B, 3A and 3B.</title>
        <authorList>
            <person name="Haavelsrud O.E."/>
            <person name="Gaustad P."/>
        </authorList>
    </citation>
    <scope>NUCLEOTIDE SEQUENCE [LARGE SCALE GENOMIC DNA]</scope>
    <source>
        <strain evidence="11">910700640</strain>
    </source>
</reference>
<dbReference type="InterPro" id="IPR038437">
    <property type="entry name" value="GINS_Psf3_sf"/>
</dbReference>
<feature type="compositionally biased region" description="Polar residues" evidence="8">
    <location>
        <begin position="187"/>
        <end position="209"/>
    </location>
</feature>
<keyword evidence="6 7" id="KW-0539">Nucleus</keyword>
<feature type="domain" description="GINS subunit" evidence="9">
    <location>
        <begin position="89"/>
        <end position="152"/>
    </location>
</feature>
<dbReference type="VEuPathDB" id="FungiDB:GW608_D02761"/>
<comment type="similarity">
    <text evidence="2 7">Belongs to the GINS3/PSF3 family.</text>
</comment>
<evidence type="ECO:0000313" key="11">
    <source>
        <dbReference type="EMBL" id="KTB01304.1"/>
    </source>
</evidence>
<dbReference type="InterPro" id="IPR055221">
    <property type="entry name" value="PSF3_N"/>
</dbReference>
<dbReference type="CDD" id="cd11713">
    <property type="entry name" value="GINS_A_psf3"/>
    <property type="match status" value="1"/>
</dbReference>
<evidence type="ECO:0000259" key="9">
    <source>
        <dbReference type="Pfam" id="PF05916"/>
    </source>
</evidence>
<feature type="region of interest" description="Disordered" evidence="8">
    <location>
        <begin position="177"/>
        <end position="209"/>
    </location>
</feature>
<dbReference type="GO" id="GO:0000727">
    <property type="term" value="P:double-strand break repair via break-induced replication"/>
    <property type="evidence" value="ECO:0007669"/>
    <property type="project" value="EnsemblFungi"/>
</dbReference>
<keyword evidence="5 7" id="KW-0235">DNA replication</keyword>
<feature type="domain" description="DNA replication complex GINS protein PSF3 N-terminal" evidence="10">
    <location>
        <begin position="4"/>
        <end position="56"/>
    </location>
</feature>
<dbReference type="GO" id="GO:0043596">
    <property type="term" value="C:nuclear replication fork"/>
    <property type="evidence" value="ECO:0007669"/>
    <property type="project" value="EnsemblFungi"/>
</dbReference>
<dbReference type="PANTHER" id="PTHR22768:SF0">
    <property type="entry name" value="DNA REPLICATION COMPLEX GINS PROTEIN PSF3"/>
    <property type="match status" value="1"/>
</dbReference>
<dbReference type="SUPFAM" id="SSF158573">
    <property type="entry name" value="GINS helical bundle-like"/>
    <property type="match status" value="2"/>
</dbReference>
<evidence type="ECO:0000313" key="12">
    <source>
        <dbReference type="Proteomes" id="UP000054886"/>
    </source>
</evidence>
<evidence type="ECO:0000256" key="8">
    <source>
        <dbReference type="SAM" id="MobiDB-lite"/>
    </source>
</evidence>
<dbReference type="Pfam" id="PF22466">
    <property type="entry name" value="PSF3_N"/>
    <property type="match status" value="1"/>
</dbReference>
<evidence type="ECO:0000256" key="5">
    <source>
        <dbReference type="ARBA" id="ARBA00022705"/>
    </source>
</evidence>
<gene>
    <name evidence="11" type="ORF">AO440_000722</name>
</gene>
<dbReference type="Gene3D" id="1.20.58.2050">
    <property type="match status" value="1"/>
</dbReference>
<dbReference type="InterPro" id="IPR036224">
    <property type="entry name" value="GINS_bundle-like_dom_sf"/>
</dbReference>
<dbReference type="InterPro" id="IPR021151">
    <property type="entry name" value="GINS_A"/>
</dbReference>
<sequence length="249" mass="27775">MGYYDIDDILVDSTEVPCKFNYEIPGLGYLENNPGKPIRKNTKLSLPLWLARVLAIVGADSQEQEDMDPNAEEEDGGDAFVELLTPDMFSNKVINAIKTDPKSLDLHAINPYFLDMALKWIALYSDKDLGEIVYELLLERAQQINNYASSVSIDTEYGNKYRSALLDALRLQQNSANEDRSGPLASINGTSSLTTRSANNSGIGSSVGTSQATNLAASTRFLLKLDEFERQLYKDTHDSYRDTKKWVSK</sequence>
<dbReference type="SMR" id="A0A0W0CVS8"/>
<evidence type="ECO:0000256" key="2">
    <source>
        <dbReference type="ARBA" id="ARBA00006343"/>
    </source>
</evidence>
<dbReference type="OMA" id="SANEDRS"/>
<dbReference type="VEuPathDB" id="FungiDB:GVI51_D02541"/>
<evidence type="ECO:0000256" key="4">
    <source>
        <dbReference type="ARBA" id="ARBA00015140"/>
    </source>
</evidence>
<evidence type="ECO:0000259" key="10">
    <source>
        <dbReference type="Pfam" id="PF22466"/>
    </source>
</evidence>
<dbReference type="VEuPathDB" id="FungiDB:B1J91_D02596g"/>
<evidence type="ECO:0000256" key="1">
    <source>
        <dbReference type="ARBA" id="ARBA00004123"/>
    </source>
</evidence>
<dbReference type="SUPFAM" id="SSF160059">
    <property type="entry name" value="PriA/YqbF domain"/>
    <property type="match status" value="1"/>
</dbReference>
<protein>
    <recommendedName>
        <fullName evidence="4 7">DNA replication complex GINS protein PSF3</fullName>
    </recommendedName>
</protein>
<organism evidence="11 12">
    <name type="scientific">Candida glabrata</name>
    <name type="common">Yeast</name>
    <name type="synonym">Torulopsis glabrata</name>
    <dbReference type="NCBI Taxonomy" id="5478"/>
    <lineage>
        <taxon>Eukaryota</taxon>
        <taxon>Fungi</taxon>
        <taxon>Dikarya</taxon>
        <taxon>Ascomycota</taxon>
        <taxon>Saccharomycotina</taxon>
        <taxon>Saccharomycetes</taxon>
        <taxon>Saccharomycetales</taxon>
        <taxon>Saccharomycetaceae</taxon>
        <taxon>Nakaseomyces</taxon>
    </lineage>
</organism>
<dbReference type="GO" id="GO:1902975">
    <property type="term" value="P:mitotic DNA replication initiation"/>
    <property type="evidence" value="ECO:0007669"/>
    <property type="project" value="TreeGrafter"/>
</dbReference>
<evidence type="ECO:0000256" key="6">
    <source>
        <dbReference type="ARBA" id="ARBA00023242"/>
    </source>
</evidence>
<dbReference type="VEuPathDB" id="FungiDB:CAGL0D02596g"/>
<dbReference type="PANTHER" id="PTHR22768">
    <property type="entry name" value="DNA REPLICATION COMPLEX GINS PROTEIN PSF3"/>
    <property type="match status" value="1"/>
</dbReference>
<dbReference type="VEuPathDB" id="FungiDB:GWK60_D02761"/>
<dbReference type="PhylomeDB" id="A0A0W0CVS8"/>
<dbReference type="InterPro" id="IPR010492">
    <property type="entry name" value="GINS_Psf3"/>
</dbReference>
<name>A0A0W0CVS8_CANGB</name>
<dbReference type="AlphaFoldDB" id="A0A0W0CVS8"/>
<dbReference type="GO" id="GO:0000811">
    <property type="term" value="C:GINS complex"/>
    <property type="evidence" value="ECO:0007669"/>
    <property type="project" value="UniProtKB-UniRule"/>
</dbReference>
<accession>A0A0W0CVS8</accession>
<dbReference type="Pfam" id="PF05916">
    <property type="entry name" value="Sld5"/>
    <property type="match status" value="1"/>
</dbReference>
<evidence type="ECO:0000256" key="7">
    <source>
        <dbReference type="RuleBase" id="RU367161"/>
    </source>
</evidence>
<dbReference type="EMBL" id="LLZZ01000131">
    <property type="protein sequence ID" value="KTB01304.1"/>
    <property type="molecule type" value="Genomic_DNA"/>
</dbReference>
<comment type="subcellular location">
    <subcellularLocation>
        <location evidence="1 7">Nucleus</location>
    </subcellularLocation>
</comment>
<comment type="function">
    <text evidence="7">The GINS complex plays an essential role in the initiation of DNA replication.</text>
</comment>
<dbReference type="CDD" id="cd21693">
    <property type="entry name" value="GINS_B_Psf3"/>
    <property type="match status" value="1"/>
</dbReference>
<proteinExistence type="inferred from homology"/>
<comment type="subunit">
    <text evidence="3">Component of the GINS complex which is a heterotetramer of SLD5, PSF1, PSF2 and PSF3.</text>
</comment>
<dbReference type="GO" id="GO:0071162">
    <property type="term" value="C:CMG complex"/>
    <property type="evidence" value="ECO:0007669"/>
    <property type="project" value="EnsemblFungi"/>
</dbReference>
<evidence type="ECO:0000256" key="3">
    <source>
        <dbReference type="ARBA" id="ARBA00011352"/>
    </source>
</evidence>
<comment type="caution">
    <text evidence="11">The sequence shown here is derived from an EMBL/GenBank/DDBJ whole genome shotgun (WGS) entry which is preliminary data.</text>
</comment>